<dbReference type="GeneID" id="64978465"/>
<dbReference type="InterPro" id="IPR036864">
    <property type="entry name" value="Zn2-C6_fun-type_DNA-bd_sf"/>
</dbReference>
<keyword evidence="5" id="KW-0804">Transcription</keyword>
<accession>A0A7R7XWY5</accession>
<keyword evidence="4" id="KW-0238">DNA-binding</keyword>
<dbReference type="PROSITE" id="PS00463">
    <property type="entry name" value="ZN2_CY6_FUNGAL_1"/>
    <property type="match status" value="2"/>
</dbReference>
<keyword evidence="9" id="KW-1185">Reference proteome</keyword>
<dbReference type="RefSeq" id="XP_041560654.1">
    <property type="nucleotide sequence ID" value="XM_041694866.1"/>
</dbReference>
<dbReference type="InterPro" id="IPR050815">
    <property type="entry name" value="TF_fung"/>
</dbReference>
<dbReference type="InterPro" id="IPR001138">
    <property type="entry name" value="Zn2Cys6_DnaBD"/>
</dbReference>
<keyword evidence="6" id="KW-0539">Nucleus</keyword>
<dbReference type="Proteomes" id="UP000654913">
    <property type="component" value="Chromosome 7"/>
</dbReference>
<evidence type="ECO:0000256" key="2">
    <source>
        <dbReference type="ARBA" id="ARBA00022723"/>
    </source>
</evidence>
<name>A0A7R7XWY5_9EURO</name>
<dbReference type="CDD" id="cd00067">
    <property type="entry name" value="GAL4"/>
    <property type="match status" value="2"/>
</dbReference>
<dbReference type="Pfam" id="PF04082">
    <property type="entry name" value="Fungal_trans"/>
    <property type="match status" value="1"/>
</dbReference>
<dbReference type="CDD" id="cd12148">
    <property type="entry name" value="fungal_TF_MHR"/>
    <property type="match status" value="1"/>
</dbReference>
<evidence type="ECO:0000256" key="6">
    <source>
        <dbReference type="ARBA" id="ARBA00023242"/>
    </source>
</evidence>
<evidence type="ECO:0000256" key="4">
    <source>
        <dbReference type="ARBA" id="ARBA00023125"/>
    </source>
</evidence>
<evidence type="ECO:0000256" key="3">
    <source>
        <dbReference type="ARBA" id="ARBA00023015"/>
    </source>
</evidence>
<dbReference type="SMART" id="SM00066">
    <property type="entry name" value="GAL4"/>
    <property type="match status" value="2"/>
</dbReference>
<dbReference type="GO" id="GO:0006351">
    <property type="term" value="P:DNA-templated transcription"/>
    <property type="evidence" value="ECO:0007669"/>
    <property type="project" value="InterPro"/>
</dbReference>
<organism evidence="8 9">
    <name type="scientific">Aspergillus puulaauensis</name>
    <dbReference type="NCBI Taxonomy" id="1220207"/>
    <lineage>
        <taxon>Eukaryota</taxon>
        <taxon>Fungi</taxon>
        <taxon>Dikarya</taxon>
        <taxon>Ascomycota</taxon>
        <taxon>Pezizomycotina</taxon>
        <taxon>Eurotiomycetes</taxon>
        <taxon>Eurotiomycetidae</taxon>
        <taxon>Eurotiales</taxon>
        <taxon>Aspergillaceae</taxon>
        <taxon>Aspergillus</taxon>
    </lineage>
</organism>
<evidence type="ECO:0000256" key="5">
    <source>
        <dbReference type="ARBA" id="ARBA00023163"/>
    </source>
</evidence>
<dbReference type="GO" id="GO:0008270">
    <property type="term" value="F:zinc ion binding"/>
    <property type="evidence" value="ECO:0007669"/>
    <property type="project" value="InterPro"/>
</dbReference>
<protein>
    <recommendedName>
        <fullName evidence="7">Zn(2)-C6 fungal-type domain-containing protein</fullName>
    </recommendedName>
</protein>
<dbReference type="KEGG" id="apuu:APUU_70038A"/>
<dbReference type="Pfam" id="PF00172">
    <property type="entry name" value="Zn_clus"/>
    <property type="match status" value="2"/>
</dbReference>
<dbReference type="Gene3D" id="4.10.240.10">
    <property type="entry name" value="Zn(2)-C6 fungal-type DNA-binding domain"/>
    <property type="match status" value="2"/>
</dbReference>
<dbReference type="PROSITE" id="PS50048">
    <property type="entry name" value="ZN2_CY6_FUNGAL_2"/>
    <property type="match status" value="2"/>
</dbReference>
<dbReference type="GO" id="GO:0003677">
    <property type="term" value="F:DNA binding"/>
    <property type="evidence" value="ECO:0007669"/>
    <property type="project" value="UniProtKB-KW"/>
</dbReference>
<dbReference type="AlphaFoldDB" id="A0A7R7XWY5"/>
<reference evidence="8" key="2">
    <citation type="submission" date="2021-02" db="EMBL/GenBank/DDBJ databases">
        <title>Aspergillus puulaauensis MK2 genome sequence.</title>
        <authorList>
            <person name="Futagami T."/>
            <person name="Mori K."/>
            <person name="Kadooka C."/>
            <person name="Tanaka T."/>
        </authorList>
    </citation>
    <scope>NUCLEOTIDE SEQUENCE</scope>
    <source>
        <strain evidence="8">MK2</strain>
    </source>
</reference>
<dbReference type="PANTHER" id="PTHR47338">
    <property type="entry name" value="ZN(II)2CYS6 TRANSCRIPTION FACTOR (EUROFUNG)-RELATED"/>
    <property type="match status" value="1"/>
</dbReference>
<dbReference type="InterPro" id="IPR007219">
    <property type="entry name" value="XnlR_reg_dom"/>
</dbReference>
<keyword evidence="2" id="KW-0479">Metal-binding</keyword>
<evidence type="ECO:0000313" key="8">
    <source>
        <dbReference type="EMBL" id="BCS28468.1"/>
    </source>
</evidence>
<dbReference type="PANTHER" id="PTHR47338:SF7">
    <property type="entry name" value="ZN(II)2CYS6 TRANSCRIPTION FACTOR (EUROFUNG)"/>
    <property type="match status" value="1"/>
</dbReference>
<dbReference type="GO" id="GO:0000981">
    <property type="term" value="F:DNA-binding transcription factor activity, RNA polymerase II-specific"/>
    <property type="evidence" value="ECO:0007669"/>
    <property type="project" value="InterPro"/>
</dbReference>
<sequence>MPRPGRSPCLQCRYRKVRCDRQQDTCGSCERLQFACSFKQPSGQKKDQKNAQSAPPERRRASRACLACKRLKARCSGELPECDNCRRRQKRCRYASSDLSETAVESSKPLNESKDMGGSSSPLFPIRRQEILDAIDRFFLHLYPILSFSFLHEPSIRQHCASGTLDHSLTLVLAAVTNVYLSSDQLLLQECKSWIHRVETEIWEHLHQPSIIRVQTLLLVVHYHIQTGEFSRAYMLAGMAARSATALRLNYERPELGFVAQETRRRVLWALTSVDGIFSVGLPEYETMPYAIVYQQLPSSEEEYTGLREPQTHPNLLAACFQVSKIQRDVMRLTRQLAISDKHLVELPGLVQEIQNDLWRLHSDLELTADFSISAARQPLKMKGSRWFARYLMASLSWHQVHCDLYRIFLPGYAEAVPTVIMDATDVNFRHHAAEMCRIHVQLIFKILCGVLKEADVPLLPLYVAVCTYQAARLTLFLSSLPSENTRITTESARGSAATALEILYKFFSATPWAQDIIADLERLVQSVGTPEVGGHSVHGDSARHRHSQLAVHSLIRQANFVDGGYELTR</sequence>
<dbReference type="EMBL" id="AP024449">
    <property type="protein sequence ID" value="BCS28468.1"/>
    <property type="molecule type" value="Genomic_DNA"/>
</dbReference>
<proteinExistence type="predicted"/>
<keyword evidence="3" id="KW-0805">Transcription regulation</keyword>
<feature type="domain" description="Zn(2)-C6 fungal-type" evidence="7">
    <location>
        <begin position="8"/>
        <end position="38"/>
    </location>
</feature>
<reference evidence="8" key="1">
    <citation type="submission" date="2021-01" db="EMBL/GenBank/DDBJ databases">
        <authorList>
            <consortium name="Aspergillus puulaauensis MK2 genome sequencing consortium"/>
            <person name="Kazuki M."/>
            <person name="Futagami T."/>
        </authorList>
    </citation>
    <scope>NUCLEOTIDE SEQUENCE</scope>
    <source>
        <strain evidence="8">MK2</strain>
    </source>
</reference>
<evidence type="ECO:0000256" key="1">
    <source>
        <dbReference type="ARBA" id="ARBA00004123"/>
    </source>
</evidence>
<comment type="subcellular location">
    <subcellularLocation>
        <location evidence="1">Nucleus</location>
    </subcellularLocation>
</comment>
<dbReference type="GO" id="GO:0005634">
    <property type="term" value="C:nucleus"/>
    <property type="evidence" value="ECO:0007669"/>
    <property type="project" value="UniProtKB-SubCell"/>
</dbReference>
<evidence type="ECO:0000313" key="9">
    <source>
        <dbReference type="Proteomes" id="UP000654913"/>
    </source>
</evidence>
<evidence type="ECO:0000259" key="7">
    <source>
        <dbReference type="PROSITE" id="PS50048"/>
    </source>
</evidence>
<gene>
    <name evidence="8" type="ORF">APUU_70038A</name>
</gene>
<feature type="domain" description="Zn(2)-C6 fungal-type" evidence="7">
    <location>
        <begin position="64"/>
        <end position="94"/>
    </location>
</feature>
<dbReference type="SUPFAM" id="SSF57701">
    <property type="entry name" value="Zn2/Cys6 DNA-binding domain"/>
    <property type="match status" value="2"/>
</dbReference>
<dbReference type="OrthoDB" id="2563500at2759"/>